<comment type="subcellular location">
    <subcellularLocation>
        <location evidence="1">Membrane</location>
        <topology evidence="1">Multi-pass membrane protein</topology>
    </subcellularLocation>
</comment>
<dbReference type="STRING" id="41688.A0A2N3NCJ0"/>
<feature type="transmembrane region" description="Helical" evidence="7">
    <location>
        <begin position="135"/>
        <end position="159"/>
    </location>
</feature>
<sequence>MQVSEVAPPDVASTGDKDKLEHEPEKAIDTTHEDEEQAGYPSGLNLLFTVLALIFSIFLASLDMATIPKITDEFGGIDKVSWYGAAFFMTNGSYQTAWGKAYKFFNLKYTFLASVFVLEVGSLICALAPNPVALIVGRAVTGLGAAGIGTGAYTIIAFVAPPNKRPMYTGYIGLSYGIASVSGPLLGGVFSDTASWRWCFYVNLPIGGIAAAIIFFFFHTPKAAKPVSATWREKFLQMDPVGTTLIMGAIICFMLSLEKGGQTKPWNSGEVIGTLVGFFVITALFIAWEAYQNERAVIIPRLFMTRSVGIGSLFACFFAGSYLVVLYYMPIYFQSVGGVTPIMSGVRNIPLIIAVTVAMIVSGAFISATNCAIPVLIGGAALATVGAGLIYTLDIDSNTGKWIGYQILAGLGWGAAYQIPIIIGQRGADPGDVSSITAIVLFFQNFGGTAFVTVGQAAFANTLVNNLATAVPSVKPSTVIATGATAIRSVFDPADVPGIVQAYMAGVKVAFAIGIAAAGAAFATGMCGDWKADGKGGEKGHVEIVAAL</sequence>
<dbReference type="PANTHER" id="PTHR23501:SF177">
    <property type="entry name" value="MAJOR FACILITATOR SUPERFAMILY (MFS) PROFILE DOMAIN-CONTAINING PROTEIN-RELATED"/>
    <property type="match status" value="1"/>
</dbReference>
<dbReference type="VEuPathDB" id="FungiDB:jhhlp_001889"/>
<keyword evidence="3 7" id="KW-0812">Transmembrane</keyword>
<dbReference type="CDD" id="cd17502">
    <property type="entry name" value="MFS_Azr1_MDR_like"/>
    <property type="match status" value="1"/>
</dbReference>
<evidence type="ECO:0000256" key="2">
    <source>
        <dbReference type="ARBA" id="ARBA00022448"/>
    </source>
</evidence>
<keyword evidence="4 7" id="KW-1133">Transmembrane helix</keyword>
<evidence type="ECO:0000313" key="9">
    <source>
        <dbReference type="EMBL" id="PKS10139.1"/>
    </source>
</evidence>
<feature type="transmembrane region" description="Helical" evidence="7">
    <location>
        <begin position="171"/>
        <end position="189"/>
    </location>
</feature>
<feature type="transmembrane region" description="Helical" evidence="7">
    <location>
        <begin position="308"/>
        <end position="329"/>
    </location>
</feature>
<protein>
    <recommendedName>
        <fullName evidence="8">Major facilitator superfamily (MFS) profile domain-containing protein</fullName>
    </recommendedName>
</protein>
<dbReference type="GO" id="GO:0022857">
    <property type="term" value="F:transmembrane transporter activity"/>
    <property type="evidence" value="ECO:0007669"/>
    <property type="project" value="InterPro"/>
</dbReference>
<feature type="transmembrane region" description="Helical" evidence="7">
    <location>
        <begin position="109"/>
        <end position="129"/>
    </location>
</feature>
<feature type="transmembrane region" description="Helical" evidence="7">
    <location>
        <begin position="43"/>
        <end position="62"/>
    </location>
</feature>
<dbReference type="OrthoDB" id="10021397at2759"/>
<feature type="transmembrane region" description="Helical" evidence="7">
    <location>
        <begin position="269"/>
        <end position="288"/>
    </location>
</feature>
<feature type="domain" description="Major facilitator superfamily (MFS) profile" evidence="8">
    <location>
        <begin position="44"/>
        <end position="548"/>
    </location>
</feature>
<feature type="transmembrane region" description="Helical" evidence="7">
    <location>
        <begin position="436"/>
        <end position="459"/>
    </location>
</feature>
<dbReference type="EMBL" id="NLAX01000008">
    <property type="protein sequence ID" value="PKS10139.1"/>
    <property type="molecule type" value="Genomic_DNA"/>
</dbReference>
<evidence type="ECO:0000259" key="8">
    <source>
        <dbReference type="PROSITE" id="PS50850"/>
    </source>
</evidence>
<evidence type="ECO:0000256" key="5">
    <source>
        <dbReference type="ARBA" id="ARBA00023136"/>
    </source>
</evidence>
<gene>
    <name evidence="9" type="ORF">jhhlp_001889</name>
</gene>
<keyword evidence="10" id="KW-1185">Reference proteome</keyword>
<feature type="compositionally biased region" description="Basic and acidic residues" evidence="6">
    <location>
        <begin position="15"/>
        <end position="31"/>
    </location>
</feature>
<evidence type="ECO:0000256" key="1">
    <source>
        <dbReference type="ARBA" id="ARBA00004141"/>
    </source>
</evidence>
<feature type="transmembrane region" description="Helical" evidence="7">
    <location>
        <begin position="403"/>
        <end position="424"/>
    </location>
</feature>
<evidence type="ECO:0000256" key="7">
    <source>
        <dbReference type="SAM" id="Phobius"/>
    </source>
</evidence>
<feature type="region of interest" description="Disordered" evidence="6">
    <location>
        <begin position="1"/>
        <end position="36"/>
    </location>
</feature>
<feature type="transmembrane region" description="Helical" evidence="7">
    <location>
        <begin position="502"/>
        <end position="523"/>
    </location>
</feature>
<evidence type="ECO:0000256" key="3">
    <source>
        <dbReference type="ARBA" id="ARBA00022692"/>
    </source>
</evidence>
<dbReference type="Pfam" id="PF07690">
    <property type="entry name" value="MFS_1"/>
    <property type="match status" value="1"/>
</dbReference>
<keyword evidence="5 7" id="KW-0472">Membrane</keyword>
<comment type="caution">
    <text evidence="9">The sequence shown here is derived from an EMBL/GenBank/DDBJ whole genome shotgun (WGS) entry which is preliminary data.</text>
</comment>
<proteinExistence type="predicted"/>
<dbReference type="Proteomes" id="UP000233524">
    <property type="component" value="Unassembled WGS sequence"/>
</dbReference>
<dbReference type="AlphaFoldDB" id="A0A2N3NCJ0"/>
<dbReference type="PANTHER" id="PTHR23501">
    <property type="entry name" value="MAJOR FACILITATOR SUPERFAMILY"/>
    <property type="match status" value="1"/>
</dbReference>
<evidence type="ECO:0000256" key="6">
    <source>
        <dbReference type="SAM" id="MobiDB-lite"/>
    </source>
</evidence>
<name>A0A2N3NCJ0_9PEZI</name>
<dbReference type="InterPro" id="IPR011701">
    <property type="entry name" value="MFS"/>
</dbReference>
<keyword evidence="2" id="KW-0813">Transport</keyword>
<evidence type="ECO:0000256" key="4">
    <source>
        <dbReference type="ARBA" id="ARBA00022989"/>
    </source>
</evidence>
<dbReference type="SUPFAM" id="SSF103473">
    <property type="entry name" value="MFS general substrate transporter"/>
    <property type="match status" value="1"/>
</dbReference>
<dbReference type="GO" id="GO:0005886">
    <property type="term" value="C:plasma membrane"/>
    <property type="evidence" value="ECO:0007669"/>
    <property type="project" value="TreeGrafter"/>
</dbReference>
<dbReference type="FunCoup" id="A0A2N3NCJ0">
    <property type="interactions" value="53"/>
</dbReference>
<organism evidence="9 10">
    <name type="scientific">Lomentospora prolificans</name>
    <dbReference type="NCBI Taxonomy" id="41688"/>
    <lineage>
        <taxon>Eukaryota</taxon>
        <taxon>Fungi</taxon>
        <taxon>Dikarya</taxon>
        <taxon>Ascomycota</taxon>
        <taxon>Pezizomycotina</taxon>
        <taxon>Sordariomycetes</taxon>
        <taxon>Hypocreomycetidae</taxon>
        <taxon>Microascales</taxon>
        <taxon>Microascaceae</taxon>
        <taxon>Lomentospora</taxon>
    </lineage>
</organism>
<feature type="transmembrane region" description="Helical" evidence="7">
    <location>
        <begin position="238"/>
        <end position="257"/>
    </location>
</feature>
<feature type="transmembrane region" description="Helical" evidence="7">
    <location>
        <begin position="349"/>
        <end position="366"/>
    </location>
</feature>
<dbReference type="FunFam" id="1.20.1250.20:FF:000196">
    <property type="entry name" value="MFS toxin efflux pump (AflT)"/>
    <property type="match status" value="1"/>
</dbReference>
<reference evidence="9 10" key="1">
    <citation type="journal article" date="2017" name="G3 (Bethesda)">
        <title>First Draft Genome Sequence of the Pathogenic Fungus Lomentospora prolificans (Formerly Scedosporium prolificans).</title>
        <authorList>
            <person name="Luo R."/>
            <person name="Zimin A."/>
            <person name="Workman R."/>
            <person name="Fan Y."/>
            <person name="Pertea G."/>
            <person name="Grossman N."/>
            <person name="Wear M.P."/>
            <person name="Jia B."/>
            <person name="Miller H."/>
            <person name="Casadevall A."/>
            <person name="Timp W."/>
            <person name="Zhang S.X."/>
            <person name="Salzberg S.L."/>
        </authorList>
    </citation>
    <scope>NUCLEOTIDE SEQUENCE [LARGE SCALE GENOMIC DNA]</scope>
    <source>
        <strain evidence="9 10">JHH-5317</strain>
    </source>
</reference>
<dbReference type="InterPro" id="IPR036259">
    <property type="entry name" value="MFS_trans_sf"/>
</dbReference>
<evidence type="ECO:0000313" key="10">
    <source>
        <dbReference type="Proteomes" id="UP000233524"/>
    </source>
</evidence>
<dbReference type="InParanoid" id="A0A2N3NCJ0"/>
<accession>A0A2N3NCJ0</accession>
<dbReference type="Gene3D" id="1.20.1250.20">
    <property type="entry name" value="MFS general substrate transporter like domains"/>
    <property type="match status" value="1"/>
</dbReference>
<dbReference type="PROSITE" id="PS50850">
    <property type="entry name" value="MFS"/>
    <property type="match status" value="1"/>
</dbReference>
<feature type="transmembrane region" description="Helical" evidence="7">
    <location>
        <begin position="195"/>
        <end position="218"/>
    </location>
</feature>
<feature type="transmembrane region" description="Helical" evidence="7">
    <location>
        <begin position="373"/>
        <end position="391"/>
    </location>
</feature>
<dbReference type="InterPro" id="IPR020846">
    <property type="entry name" value="MFS_dom"/>
</dbReference>